<gene>
    <name evidence="1" type="ORF">EJ03DRAFT_46765</name>
</gene>
<evidence type="ECO:0000313" key="2">
    <source>
        <dbReference type="Proteomes" id="UP000799436"/>
    </source>
</evidence>
<name>A0A6G1LF09_9PEZI</name>
<evidence type="ECO:0000313" key="1">
    <source>
        <dbReference type="EMBL" id="KAF2771159.1"/>
    </source>
</evidence>
<protein>
    <submittedName>
        <fullName evidence="1">Uncharacterized protein</fullName>
    </submittedName>
</protein>
<dbReference type="Proteomes" id="UP000799436">
    <property type="component" value="Unassembled WGS sequence"/>
</dbReference>
<organism evidence="1 2">
    <name type="scientific">Teratosphaeria nubilosa</name>
    <dbReference type="NCBI Taxonomy" id="161662"/>
    <lineage>
        <taxon>Eukaryota</taxon>
        <taxon>Fungi</taxon>
        <taxon>Dikarya</taxon>
        <taxon>Ascomycota</taxon>
        <taxon>Pezizomycotina</taxon>
        <taxon>Dothideomycetes</taxon>
        <taxon>Dothideomycetidae</taxon>
        <taxon>Mycosphaerellales</taxon>
        <taxon>Teratosphaeriaceae</taxon>
        <taxon>Teratosphaeria</taxon>
    </lineage>
</organism>
<sequence length="80" mass="8991">MLILSRERLESSSTVMMLLRCGSALDVQGLPTCNLITITTKATEYLEPLGTVIMLLRQQSQSHRVCCRLLSRDRAAKIVR</sequence>
<keyword evidence="2" id="KW-1185">Reference proteome</keyword>
<dbReference type="EMBL" id="ML995821">
    <property type="protein sequence ID" value="KAF2771159.1"/>
    <property type="molecule type" value="Genomic_DNA"/>
</dbReference>
<accession>A0A6G1LF09</accession>
<dbReference type="AlphaFoldDB" id="A0A6G1LF09"/>
<proteinExistence type="predicted"/>
<reference evidence="1" key="1">
    <citation type="journal article" date="2020" name="Stud. Mycol.">
        <title>101 Dothideomycetes genomes: a test case for predicting lifestyles and emergence of pathogens.</title>
        <authorList>
            <person name="Haridas S."/>
            <person name="Albert R."/>
            <person name="Binder M."/>
            <person name="Bloem J."/>
            <person name="Labutti K."/>
            <person name="Salamov A."/>
            <person name="Andreopoulos B."/>
            <person name="Baker S."/>
            <person name="Barry K."/>
            <person name="Bills G."/>
            <person name="Bluhm B."/>
            <person name="Cannon C."/>
            <person name="Castanera R."/>
            <person name="Culley D."/>
            <person name="Daum C."/>
            <person name="Ezra D."/>
            <person name="Gonzalez J."/>
            <person name="Henrissat B."/>
            <person name="Kuo A."/>
            <person name="Liang C."/>
            <person name="Lipzen A."/>
            <person name="Lutzoni F."/>
            <person name="Magnuson J."/>
            <person name="Mondo S."/>
            <person name="Nolan M."/>
            <person name="Ohm R."/>
            <person name="Pangilinan J."/>
            <person name="Park H.-J."/>
            <person name="Ramirez L."/>
            <person name="Alfaro M."/>
            <person name="Sun H."/>
            <person name="Tritt A."/>
            <person name="Yoshinaga Y."/>
            <person name="Zwiers L.-H."/>
            <person name="Turgeon B."/>
            <person name="Goodwin S."/>
            <person name="Spatafora J."/>
            <person name="Crous P."/>
            <person name="Grigoriev I."/>
        </authorList>
    </citation>
    <scope>NUCLEOTIDE SEQUENCE</scope>
    <source>
        <strain evidence="1">CBS 116005</strain>
    </source>
</reference>